<keyword evidence="10" id="KW-1185">Reference proteome</keyword>
<feature type="transmembrane region" description="Helical" evidence="6">
    <location>
        <begin position="493"/>
        <end position="511"/>
    </location>
</feature>
<evidence type="ECO:0000259" key="8">
    <source>
        <dbReference type="Pfam" id="PF19055"/>
    </source>
</evidence>
<dbReference type="PANTHER" id="PTHR48040">
    <property type="entry name" value="PLEIOTROPIC DRUG RESISTANCE PROTEIN 1-LIKE ISOFORM X1"/>
    <property type="match status" value="1"/>
</dbReference>
<name>A0A2G2VEX3_CAPBA</name>
<dbReference type="InterPro" id="IPR027417">
    <property type="entry name" value="P-loop_NTPase"/>
</dbReference>
<keyword evidence="4 6" id="KW-1133">Transmembrane helix</keyword>
<comment type="caution">
    <text evidence="9">The sequence shown here is derived from an EMBL/GenBank/DDBJ whole genome shotgun (WGS) entry which is preliminary data.</text>
</comment>
<accession>A0A2G2VEX3</accession>
<dbReference type="GO" id="GO:0140359">
    <property type="term" value="F:ABC-type transporter activity"/>
    <property type="evidence" value="ECO:0007669"/>
    <property type="project" value="InterPro"/>
</dbReference>
<evidence type="ECO:0000313" key="10">
    <source>
        <dbReference type="Proteomes" id="UP000224567"/>
    </source>
</evidence>
<dbReference type="EMBL" id="MLFT02000012">
    <property type="protein sequence ID" value="PHT31507.1"/>
    <property type="molecule type" value="Genomic_DNA"/>
</dbReference>
<dbReference type="OrthoDB" id="66620at2759"/>
<comment type="subcellular location">
    <subcellularLocation>
        <location evidence="1">Membrane</location>
        <topology evidence="1">Multi-pass membrane protein</topology>
    </subcellularLocation>
</comment>
<feature type="domain" description="ABC transporter family G" evidence="8">
    <location>
        <begin position="330"/>
        <end position="382"/>
    </location>
</feature>
<protein>
    <submittedName>
        <fullName evidence="9">ABC transporter G family member 34</fullName>
    </submittedName>
</protein>
<proteinExistence type="predicted"/>
<evidence type="ECO:0000256" key="1">
    <source>
        <dbReference type="ARBA" id="ARBA00004141"/>
    </source>
</evidence>
<sequence>MNYVHDYQIDRGASSLYGSRYSSWPGPGSGRDKLGIRARFMVLGWMPKEGVLSVRAHRWKSCLPTWELGTMLCDLAYLTLCHSQIGIMIGVFQAFMVRDTRHGQGPGSGRDMFTAPGGDIFERSTREIDDEQELKWAAIERLPTYDRLRKGILRQTLEDGETNYHEVNGSISYCGHELSHFTPQRTCAYISQHDIHHGEMTVRETLDFSGRYLGVGTRYELLTEITKREKDAGIKPDPQLDAFLKATVVAAQESSLVTDYVLKILGMDICADTMAGDDMRRGEMLVGPAKVFYMDEISTGLDSSTTFQIVKYMKQMVHIMDVTMIISLLQPAPETYDLFDDIILISEGKIIYQGPRKNVLEFFESFGFKCPERKGVADFLQEVTSQKDQEQYWSRKNEPYQYISVAEFAQCFNDFRVGQQLSDDLGVPYEKSKAHPAALVTKKTHMKPGQMADGAKFYGALFFSFINLMFNGLAELGVTILRLPVFYRQRDSLFFPAWAFALPISLLRILLSFVESLIWIILTYYTIGFAPATSRCVLSSLLTTKTSCGVIVRLISHDIWFFRQFLAFFALHCSALSLFHLVVALGRTQVVANTLSTLTLLVVFVLGGFIVAKVLNLMELAEFRTISELTVSDSPDILKNYLSSFTETDTETVGNSYLTDMPQIRYTGVQSLR</sequence>
<reference evidence="9 10" key="1">
    <citation type="journal article" date="2017" name="Genome Biol.">
        <title>New reference genome sequences of hot pepper reveal the massive evolution of plant disease-resistance genes by retroduplication.</title>
        <authorList>
            <person name="Kim S."/>
            <person name="Park J."/>
            <person name="Yeom S.I."/>
            <person name="Kim Y.M."/>
            <person name="Seo E."/>
            <person name="Kim K.T."/>
            <person name="Kim M.S."/>
            <person name="Lee J.M."/>
            <person name="Cheong K."/>
            <person name="Shin H.S."/>
            <person name="Kim S.B."/>
            <person name="Han K."/>
            <person name="Lee J."/>
            <person name="Park M."/>
            <person name="Lee H.A."/>
            <person name="Lee H.Y."/>
            <person name="Lee Y."/>
            <person name="Oh S."/>
            <person name="Lee J.H."/>
            <person name="Choi E."/>
            <person name="Choi E."/>
            <person name="Lee S.E."/>
            <person name="Jeon J."/>
            <person name="Kim H."/>
            <person name="Choi G."/>
            <person name="Song H."/>
            <person name="Lee J."/>
            <person name="Lee S.C."/>
            <person name="Kwon J.K."/>
            <person name="Lee H.Y."/>
            <person name="Koo N."/>
            <person name="Hong Y."/>
            <person name="Kim R.W."/>
            <person name="Kang W.H."/>
            <person name="Huh J.H."/>
            <person name="Kang B.C."/>
            <person name="Yang T.J."/>
            <person name="Lee Y.H."/>
            <person name="Bennetzen J.L."/>
            <person name="Choi D."/>
        </authorList>
    </citation>
    <scope>NUCLEOTIDE SEQUENCE [LARGE SCALE GENOMIC DNA]</scope>
    <source>
        <strain evidence="10">cv. PBC81</strain>
    </source>
</reference>
<evidence type="ECO:0000256" key="4">
    <source>
        <dbReference type="ARBA" id="ARBA00022989"/>
    </source>
</evidence>
<dbReference type="InterPro" id="IPR043926">
    <property type="entry name" value="ABCG_dom"/>
</dbReference>
<organism evidence="9 10">
    <name type="scientific">Capsicum baccatum</name>
    <name type="common">Peruvian pepper</name>
    <dbReference type="NCBI Taxonomy" id="33114"/>
    <lineage>
        <taxon>Eukaryota</taxon>
        <taxon>Viridiplantae</taxon>
        <taxon>Streptophyta</taxon>
        <taxon>Embryophyta</taxon>
        <taxon>Tracheophyta</taxon>
        <taxon>Spermatophyta</taxon>
        <taxon>Magnoliopsida</taxon>
        <taxon>eudicotyledons</taxon>
        <taxon>Gunneridae</taxon>
        <taxon>Pentapetalae</taxon>
        <taxon>asterids</taxon>
        <taxon>lamiids</taxon>
        <taxon>Solanales</taxon>
        <taxon>Solanaceae</taxon>
        <taxon>Solanoideae</taxon>
        <taxon>Capsiceae</taxon>
        <taxon>Capsicum</taxon>
    </lineage>
</organism>
<feature type="transmembrane region" description="Helical" evidence="6">
    <location>
        <begin position="595"/>
        <end position="615"/>
    </location>
</feature>
<dbReference type="Pfam" id="PF19055">
    <property type="entry name" value="ABC2_membrane_7"/>
    <property type="match status" value="1"/>
</dbReference>
<dbReference type="SUPFAM" id="SSF52540">
    <property type="entry name" value="P-loop containing nucleoside triphosphate hydrolases"/>
    <property type="match status" value="1"/>
</dbReference>
<feature type="transmembrane region" description="Helical" evidence="6">
    <location>
        <begin position="457"/>
        <end position="481"/>
    </location>
</feature>
<keyword evidence="5 6" id="KW-0472">Membrane</keyword>
<evidence type="ECO:0000256" key="2">
    <source>
        <dbReference type="ARBA" id="ARBA00022448"/>
    </source>
</evidence>
<keyword evidence="2" id="KW-0813">Transport</keyword>
<dbReference type="Proteomes" id="UP000224567">
    <property type="component" value="Unassembled WGS sequence"/>
</dbReference>
<reference evidence="10" key="2">
    <citation type="journal article" date="2017" name="J. Anim. Genet.">
        <title>Multiple reference genome sequences of hot pepper reveal the massive evolution of plant disease resistance genes by retroduplication.</title>
        <authorList>
            <person name="Kim S."/>
            <person name="Park J."/>
            <person name="Yeom S.-I."/>
            <person name="Kim Y.-M."/>
            <person name="Seo E."/>
            <person name="Kim K.-T."/>
            <person name="Kim M.-S."/>
            <person name="Lee J.M."/>
            <person name="Cheong K."/>
            <person name="Shin H.-S."/>
            <person name="Kim S.-B."/>
            <person name="Han K."/>
            <person name="Lee J."/>
            <person name="Park M."/>
            <person name="Lee H.-A."/>
            <person name="Lee H.-Y."/>
            <person name="Lee Y."/>
            <person name="Oh S."/>
            <person name="Lee J.H."/>
            <person name="Choi E."/>
            <person name="Choi E."/>
            <person name="Lee S.E."/>
            <person name="Jeon J."/>
            <person name="Kim H."/>
            <person name="Choi G."/>
            <person name="Song H."/>
            <person name="Lee J."/>
            <person name="Lee S.-C."/>
            <person name="Kwon J.-K."/>
            <person name="Lee H.-Y."/>
            <person name="Koo N."/>
            <person name="Hong Y."/>
            <person name="Kim R.W."/>
            <person name="Kang W.-H."/>
            <person name="Huh J.H."/>
            <person name="Kang B.-C."/>
            <person name="Yang T.-J."/>
            <person name="Lee Y.-H."/>
            <person name="Bennetzen J.L."/>
            <person name="Choi D."/>
        </authorList>
    </citation>
    <scope>NUCLEOTIDE SEQUENCE [LARGE SCALE GENOMIC DNA]</scope>
    <source>
        <strain evidence="10">cv. PBC81</strain>
    </source>
</reference>
<evidence type="ECO:0000256" key="3">
    <source>
        <dbReference type="ARBA" id="ARBA00022692"/>
    </source>
</evidence>
<dbReference type="Gene3D" id="3.40.50.300">
    <property type="entry name" value="P-loop containing nucleotide triphosphate hydrolases"/>
    <property type="match status" value="1"/>
</dbReference>
<evidence type="ECO:0000313" key="9">
    <source>
        <dbReference type="EMBL" id="PHT31507.1"/>
    </source>
</evidence>
<evidence type="ECO:0000256" key="6">
    <source>
        <dbReference type="SAM" id="Phobius"/>
    </source>
</evidence>
<dbReference type="STRING" id="33114.A0A2G2VEX3"/>
<gene>
    <name evidence="9" type="ORF">CQW23_27844</name>
</gene>
<feature type="transmembrane region" description="Helical" evidence="6">
    <location>
        <begin position="517"/>
        <end position="538"/>
    </location>
</feature>
<dbReference type="PANTHER" id="PTHR48040:SF26">
    <property type="entry name" value="ABC TRANSPORTER DOMAIN-CONTAINING PROTEIN"/>
    <property type="match status" value="1"/>
</dbReference>
<dbReference type="Pfam" id="PF01061">
    <property type="entry name" value="ABC2_membrane"/>
    <property type="match status" value="1"/>
</dbReference>
<dbReference type="GO" id="GO:0016020">
    <property type="term" value="C:membrane"/>
    <property type="evidence" value="ECO:0007669"/>
    <property type="project" value="UniProtKB-SubCell"/>
</dbReference>
<keyword evidence="3 6" id="KW-0812">Transmembrane</keyword>
<dbReference type="AlphaFoldDB" id="A0A2G2VEX3"/>
<evidence type="ECO:0000259" key="7">
    <source>
        <dbReference type="Pfam" id="PF01061"/>
    </source>
</evidence>
<dbReference type="InterPro" id="IPR013525">
    <property type="entry name" value="ABC2_TM"/>
</dbReference>
<feature type="transmembrane region" description="Helical" evidence="6">
    <location>
        <begin position="559"/>
        <end position="583"/>
    </location>
</feature>
<evidence type="ECO:0000256" key="5">
    <source>
        <dbReference type="ARBA" id="ARBA00023136"/>
    </source>
</evidence>
<feature type="domain" description="ABC-2 type transporter transmembrane" evidence="7">
    <location>
        <begin position="452"/>
        <end position="611"/>
    </location>
</feature>